<comment type="caution">
    <text evidence="2">The sequence shown here is derived from an EMBL/GenBank/DDBJ whole genome shotgun (WGS) entry which is preliminary data.</text>
</comment>
<proteinExistence type="predicted"/>
<dbReference type="Proteomes" id="UP000491237">
    <property type="component" value="Unassembled WGS sequence"/>
</dbReference>
<dbReference type="SUPFAM" id="SSF52266">
    <property type="entry name" value="SGNH hydrolase"/>
    <property type="match status" value="1"/>
</dbReference>
<dbReference type="EMBL" id="WKKY01000103">
    <property type="protein sequence ID" value="MSE20601.1"/>
    <property type="molecule type" value="Genomic_DNA"/>
</dbReference>
<dbReference type="InterPro" id="IPR036514">
    <property type="entry name" value="SGNH_hydro_sf"/>
</dbReference>
<gene>
    <name evidence="2" type="ORF">GKC44_04895</name>
</gene>
<protein>
    <submittedName>
        <fullName evidence="2">SGNH/GDSL hydrolase family protein</fullName>
    </submittedName>
</protein>
<name>A0A844EAS3_9LACO</name>
<dbReference type="GO" id="GO:0016787">
    <property type="term" value="F:hydrolase activity"/>
    <property type="evidence" value="ECO:0007669"/>
    <property type="project" value="UniProtKB-KW"/>
</dbReference>
<dbReference type="CDD" id="cd00229">
    <property type="entry name" value="SGNH_hydrolase"/>
    <property type="match status" value="1"/>
</dbReference>
<dbReference type="Pfam" id="PF13472">
    <property type="entry name" value="Lipase_GDSL_2"/>
    <property type="match status" value="1"/>
</dbReference>
<evidence type="ECO:0000313" key="3">
    <source>
        <dbReference type="Proteomes" id="UP000491237"/>
    </source>
</evidence>
<accession>A0A844EAS3</accession>
<evidence type="ECO:0000259" key="1">
    <source>
        <dbReference type="Pfam" id="PF13472"/>
    </source>
</evidence>
<dbReference type="InterPro" id="IPR013830">
    <property type="entry name" value="SGNH_hydro"/>
</dbReference>
<reference evidence="2 3" key="1">
    <citation type="submission" date="2019-11" db="EMBL/GenBank/DDBJ databases">
        <title>Draft Genome Sequence of Plant Growth-Promoting Rhizosphere-Associated Bacteria.</title>
        <authorList>
            <person name="Vasilyev I.Y."/>
            <person name="Radchenko V."/>
            <person name="Ilnitskaya E.V."/>
        </authorList>
    </citation>
    <scope>NUCLEOTIDE SEQUENCE [LARGE SCALE GENOMIC DNA]</scope>
    <source>
        <strain evidence="2 3">VRA_07sq_f</strain>
    </source>
</reference>
<keyword evidence="2" id="KW-0378">Hydrolase</keyword>
<feature type="domain" description="SGNH hydrolase-type esterase" evidence="1">
    <location>
        <begin position="23"/>
        <end position="163"/>
    </location>
</feature>
<organism evidence="2 3">
    <name type="scientific">Lentilactobacillus parabuchneri</name>
    <dbReference type="NCBI Taxonomy" id="152331"/>
    <lineage>
        <taxon>Bacteria</taxon>
        <taxon>Bacillati</taxon>
        <taxon>Bacillota</taxon>
        <taxon>Bacilli</taxon>
        <taxon>Lactobacillales</taxon>
        <taxon>Lactobacillaceae</taxon>
        <taxon>Lentilactobacillus</taxon>
    </lineage>
</organism>
<sequence>ENFACPSGRIVGHRYAYLGTTLVPQDLSAAIRAHKSDIKKMNIIFVHIGTNDYTNYSGSGSLQNVMRHLRYNIKLIKKLNPSAKIYGILPISRYDANGMNRNNMADMYGYTFHDLRAAEAKLYKSMGATVINFQQFAPNVITDTNKDVTLKDHEIHPTAQTAQKLGYALAKECNTKNAHLVKFGQMSILCVVYLW</sequence>
<evidence type="ECO:0000313" key="2">
    <source>
        <dbReference type="EMBL" id="MSE20601.1"/>
    </source>
</evidence>
<dbReference type="Gene3D" id="3.40.50.1110">
    <property type="entry name" value="SGNH hydrolase"/>
    <property type="match status" value="1"/>
</dbReference>
<feature type="non-terminal residue" evidence="2">
    <location>
        <position position="1"/>
    </location>
</feature>
<dbReference type="AlphaFoldDB" id="A0A844EAS3"/>